<evidence type="ECO:0000256" key="2">
    <source>
        <dbReference type="SAM" id="Phobius"/>
    </source>
</evidence>
<dbReference type="Proteomes" id="UP000184330">
    <property type="component" value="Unassembled WGS sequence"/>
</dbReference>
<dbReference type="AlphaFoldDB" id="A0A1L7WSC9"/>
<dbReference type="EMBL" id="FJOG01000007">
    <property type="protein sequence ID" value="CZR55680.1"/>
    <property type="molecule type" value="Genomic_DNA"/>
</dbReference>
<feature type="compositionally biased region" description="Basic and acidic residues" evidence="1">
    <location>
        <begin position="92"/>
        <end position="104"/>
    </location>
</feature>
<evidence type="ECO:0000313" key="4">
    <source>
        <dbReference type="Proteomes" id="UP000184330"/>
    </source>
</evidence>
<dbReference type="OrthoDB" id="10556025at2759"/>
<keyword evidence="2" id="KW-1133">Transmembrane helix</keyword>
<keyword evidence="2" id="KW-0472">Membrane</keyword>
<name>A0A1L7WSC9_9HELO</name>
<sequence>MPIPAFVITCVTFFLVLLIFFMWLAKRLYRNFHTPRLSPSANTSILDDVPGGRSGWRRWFGRGRHPYLQGGGQGQGHRLENREPTPHTPSRARNEQEQRDHELAVRPSHQLRHENRQVSGASTLPLDDEAVATHLKNAEKALAGLRNIRLETIRATSSPIPASTKESEHLSELILVPKFESSVTGINNLTKPNPLSTTLRLLSSP</sequence>
<evidence type="ECO:0000256" key="1">
    <source>
        <dbReference type="SAM" id="MobiDB-lite"/>
    </source>
</evidence>
<evidence type="ECO:0000313" key="3">
    <source>
        <dbReference type="EMBL" id="CZR55680.1"/>
    </source>
</evidence>
<keyword evidence="4" id="KW-1185">Reference proteome</keyword>
<feature type="transmembrane region" description="Helical" evidence="2">
    <location>
        <begin position="6"/>
        <end position="25"/>
    </location>
</feature>
<feature type="region of interest" description="Disordered" evidence="1">
    <location>
        <begin position="67"/>
        <end position="117"/>
    </location>
</feature>
<keyword evidence="2" id="KW-0812">Transmembrane</keyword>
<proteinExistence type="predicted"/>
<accession>A0A1L7WSC9</accession>
<gene>
    <name evidence="3" type="ORF">PAC_05568</name>
</gene>
<organism evidence="3 4">
    <name type="scientific">Phialocephala subalpina</name>
    <dbReference type="NCBI Taxonomy" id="576137"/>
    <lineage>
        <taxon>Eukaryota</taxon>
        <taxon>Fungi</taxon>
        <taxon>Dikarya</taxon>
        <taxon>Ascomycota</taxon>
        <taxon>Pezizomycotina</taxon>
        <taxon>Leotiomycetes</taxon>
        <taxon>Helotiales</taxon>
        <taxon>Mollisiaceae</taxon>
        <taxon>Phialocephala</taxon>
        <taxon>Phialocephala fortinii species complex</taxon>
    </lineage>
</organism>
<protein>
    <submittedName>
        <fullName evidence="3">Uncharacterized protein</fullName>
    </submittedName>
</protein>
<reference evidence="3 4" key="1">
    <citation type="submission" date="2016-03" db="EMBL/GenBank/DDBJ databases">
        <authorList>
            <person name="Ploux O."/>
        </authorList>
    </citation>
    <scope>NUCLEOTIDE SEQUENCE [LARGE SCALE GENOMIC DNA]</scope>
    <source>
        <strain evidence="3 4">UAMH 11012</strain>
    </source>
</reference>